<dbReference type="Proteomes" id="UP001064632">
    <property type="component" value="Chromosome"/>
</dbReference>
<dbReference type="PROSITE" id="PS50005">
    <property type="entry name" value="TPR"/>
    <property type="match status" value="2"/>
</dbReference>
<keyword evidence="1" id="KW-0802">TPR repeat</keyword>
<feature type="repeat" description="TPR" evidence="1">
    <location>
        <begin position="236"/>
        <end position="269"/>
    </location>
</feature>
<evidence type="ECO:0000313" key="3">
    <source>
        <dbReference type="Proteomes" id="UP001064632"/>
    </source>
</evidence>
<feature type="repeat" description="TPR" evidence="1">
    <location>
        <begin position="134"/>
        <end position="167"/>
    </location>
</feature>
<organism evidence="2 3">
    <name type="scientific">Tahibacter amnicola</name>
    <dbReference type="NCBI Taxonomy" id="2976241"/>
    <lineage>
        <taxon>Bacteria</taxon>
        <taxon>Pseudomonadati</taxon>
        <taxon>Pseudomonadota</taxon>
        <taxon>Gammaproteobacteria</taxon>
        <taxon>Lysobacterales</taxon>
        <taxon>Rhodanobacteraceae</taxon>
        <taxon>Tahibacter</taxon>
    </lineage>
</organism>
<name>A0ABY6BKI7_9GAMM</name>
<dbReference type="InterPro" id="IPR019734">
    <property type="entry name" value="TPR_rpt"/>
</dbReference>
<dbReference type="SUPFAM" id="SSF48452">
    <property type="entry name" value="TPR-like"/>
    <property type="match status" value="2"/>
</dbReference>
<dbReference type="Gene3D" id="1.25.40.10">
    <property type="entry name" value="Tetratricopeptide repeat domain"/>
    <property type="match status" value="2"/>
</dbReference>
<protein>
    <submittedName>
        <fullName evidence="2">Tetratricopeptide repeat protein</fullName>
    </submittedName>
</protein>
<gene>
    <name evidence="2" type="ORF">N4264_01265</name>
</gene>
<reference evidence="2" key="1">
    <citation type="submission" date="2022-09" db="EMBL/GenBank/DDBJ databases">
        <title>Tahibacter sp. nov., isolated from a fresh water.</title>
        <authorList>
            <person name="Baek J.H."/>
            <person name="Lee J.K."/>
            <person name="Kim J.M."/>
            <person name="Jeon C.O."/>
        </authorList>
    </citation>
    <scope>NUCLEOTIDE SEQUENCE</scope>
    <source>
        <strain evidence="2">W38</strain>
    </source>
</reference>
<dbReference type="SMART" id="SM00028">
    <property type="entry name" value="TPR"/>
    <property type="match status" value="9"/>
</dbReference>
<dbReference type="Gene3D" id="3.40.50.300">
    <property type="entry name" value="P-loop containing nucleotide triphosphate hydrolases"/>
    <property type="match status" value="1"/>
</dbReference>
<dbReference type="InterPro" id="IPR027417">
    <property type="entry name" value="P-loop_NTPase"/>
</dbReference>
<dbReference type="InterPro" id="IPR011990">
    <property type="entry name" value="TPR-like_helical_dom_sf"/>
</dbReference>
<proteinExistence type="predicted"/>
<dbReference type="SUPFAM" id="SSF52540">
    <property type="entry name" value="P-loop containing nucleoside triphosphate hydrolases"/>
    <property type="match status" value="1"/>
</dbReference>
<keyword evidence="3" id="KW-1185">Reference proteome</keyword>
<dbReference type="PANTHER" id="PTHR12558:SF13">
    <property type="entry name" value="CELL DIVISION CYCLE PROTEIN 27 HOMOLOG"/>
    <property type="match status" value="1"/>
</dbReference>
<dbReference type="PANTHER" id="PTHR12558">
    <property type="entry name" value="CELL DIVISION CYCLE 16,23,27"/>
    <property type="match status" value="1"/>
</dbReference>
<evidence type="ECO:0000313" key="2">
    <source>
        <dbReference type="EMBL" id="UXI68307.1"/>
    </source>
</evidence>
<sequence length="697" mass="75056">MFQELAQLHRDGRLDEAESGYRALLSSQPENVDVLHLLGVLRRQRNDRIEARLLLDRARVLAPTRTDILLELAGISLLEGDTVGSRVLLEQTVKLDPNQAGAYTLLAQVTRLSGDDTRAESLYRTALRLSDEDTQALAGLGRLLMDRGDLQKSLSYLTRAGELSPRDPTIQLALARALYLNGNPTFAEQAARNALSLAPELHPARHLLGQILIETQRIEEGEAVLSVLAEAPGQRAIAAFGLADAARASGRLELAVERYGRALALEPAQPRAVHSMAWCLGAMGRDADALKVYHDYLANYPESLPVMAGLADHHMAMGRHAEALAIWSRIAQKQPTDPFPRLRMALLCERLGDNANAQALASQITSVFPKDVELILLRARAAYRDGDAAAALSLLNGLHELSLQPGQAMQAAHLYGVVSDSRGDTATAVRAWIDAQASAPTAVHALEAVPDDLAAALARPVARADAAGPRRVFLVGLPGSMVERVAALLSEQPGVQVLRDRAFGVSPRADDFAAPTFDRYLAGLAPEAVAEIRARYSQELERLVQDPAATVTVDWLLRWDARFLPLLREAFPDATLIVVDRAPQDLLINWLAYGWMPGFPVIEPLMSARWLATATAHLAAARSIDGLQVERVDADAILADPATAGASLARVLGRDGLVAGSAHRGLGGLPLGLPAGRWKAYEQDLHAAFNALAAATS</sequence>
<evidence type="ECO:0000256" key="1">
    <source>
        <dbReference type="PROSITE-ProRule" id="PRU00339"/>
    </source>
</evidence>
<dbReference type="Pfam" id="PF13432">
    <property type="entry name" value="TPR_16"/>
    <property type="match status" value="2"/>
</dbReference>
<dbReference type="Pfam" id="PF14559">
    <property type="entry name" value="TPR_19"/>
    <property type="match status" value="1"/>
</dbReference>
<dbReference type="EMBL" id="CP104694">
    <property type="protein sequence ID" value="UXI68307.1"/>
    <property type="molecule type" value="Genomic_DNA"/>
</dbReference>
<accession>A0ABY6BKI7</accession>
<dbReference type="RefSeq" id="WP_261695267.1">
    <property type="nucleotide sequence ID" value="NZ_CP104694.1"/>
</dbReference>